<feature type="region of interest" description="Disordered" evidence="1">
    <location>
        <begin position="250"/>
        <end position="345"/>
    </location>
</feature>
<dbReference type="EMBL" id="JAGPUO010000005">
    <property type="protein sequence ID" value="KAG5662579.1"/>
    <property type="molecule type" value="Genomic_DNA"/>
</dbReference>
<gene>
    <name evidence="2" type="ORF">KAF25_004997</name>
</gene>
<accession>A0A9P7KUV2</accession>
<evidence type="ECO:0000313" key="3">
    <source>
        <dbReference type="Proteomes" id="UP000782241"/>
    </source>
</evidence>
<keyword evidence="3" id="KW-1185">Reference proteome</keyword>
<evidence type="ECO:0000256" key="1">
    <source>
        <dbReference type="SAM" id="MobiDB-lite"/>
    </source>
</evidence>
<feature type="compositionally biased region" description="Polar residues" evidence="1">
    <location>
        <begin position="319"/>
        <end position="331"/>
    </location>
</feature>
<sequence length="616" mass="68302">MASSIYINHATSISLSYIEALSIATMPSPYPQLSGDNINVAPSTLVKPRPPQQAISLQNTAKAALGIDDSMPSSMIASCNWQLDNGEAVTLENMNFMLGMFRDEFPNSVCIQPAAYLESLHLSGIQKPFILPILDTVDEGRWSLIHVFYRNVNKEKHIPQQVDVQYYDSGCAPGRFDEVRKKVASWVESTYGKHMGVRFIEAKGPVDQDNPNMSGIHAIMAAREFAHYGSVTTKSNSWGGDPKDLLKVKLRQQEHQSPHHPPITNSPWSGESSLFVSPPSDSSGGQHNSFSSISPSTAATTPSTSPVFTQRKRPRKSATLKTTNKVTTSAGCNKAKGVLHPQNGQRKAASTTAASSASTSAAISNIDANQTNSCAEEPCAELGSEHQQVGKGNPVSLDVMKKMAEIVHFIQGLGLPAVDALQREREKLYAEFTEKKKASKSMEEEMKICDKEYEQRKNDHRSLGQQCVNIETDIKKKRNRLNGYLQELPSVSSQDNQVGITDLDIIQVISTWFETETMIPLQDSLTDNLSRKRKAGELLECAWQVCEERQEDLNKAGNEQKLAEIKSREACKCEELTAIIESFLKKTWAWNKAWETVEGGENKDWYSAFCQRRAQI</sequence>
<name>A0A9P7KUV2_9HYPO</name>
<dbReference type="AlphaFoldDB" id="A0A9P7KUV2"/>
<evidence type="ECO:0000313" key="2">
    <source>
        <dbReference type="EMBL" id="KAG5662579.1"/>
    </source>
</evidence>
<protein>
    <submittedName>
        <fullName evidence="2">Uncharacterized protein</fullName>
    </submittedName>
</protein>
<proteinExistence type="predicted"/>
<feature type="compositionally biased region" description="Low complexity" evidence="1">
    <location>
        <begin position="272"/>
        <end position="309"/>
    </location>
</feature>
<reference evidence="2" key="1">
    <citation type="submission" date="2021-04" db="EMBL/GenBank/DDBJ databases">
        <title>Draft genome of Fusarium avenaceum strain F156N33, isolated from an atmospheric sample in Virginia.</title>
        <authorList>
            <person name="Yang S."/>
            <person name="Vinatzer B.A."/>
            <person name="Coleman J."/>
        </authorList>
    </citation>
    <scope>NUCLEOTIDE SEQUENCE</scope>
    <source>
        <strain evidence="2">F156N33</strain>
    </source>
</reference>
<organism evidence="2 3">
    <name type="scientific">Fusarium avenaceum</name>
    <dbReference type="NCBI Taxonomy" id="40199"/>
    <lineage>
        <taxon>Eukaryota</taxon>
        <taxon>Fungi</taxon>
        <taxon>Dikarya</taxon>
        <taxon>Ascomycota</taxon>
        <taxon>Pezizomycotina</taxon>
        <taxon>Sordariomycetes</taxon>
        <taxon>Hypocreomycetidae</taxon>
        <taxon>Hypocreales</taxon>
        <taxon>Nectriaceae</taxon>
        <taxon>Fusarium</taxon>
        <taxon>Fusarium tricinctum species complex</taxon>
    </lineage>
</organism>
<dbReference type="Proteomes" id="UP000782241">
    <property type="component" value="Unassembled WGS sequence"/>
</dbReference>
<comment type="caution">
    <text evidence="2">The sequence shown here is derived from an EMBL/GenBank/DDBJ whole genome shotgun (WGS) entry which is preliminary data.</text>
</comment>